<dbReference type="EMBL" id="JADFTS010000003">
    <property type="protein sequence ID" value="KAF9613575.1"/>
    <property type="molecule type" value="Genomic_DNA"/>
</dbReference>
<dbReference type="Proteomes" id="UP000631114">
    <property type="component" value="Unassembled WGS sequence"/>
</dbReference>
<dbReference type="AlphaFoldDB" id="A0A835I8N8"/>
<comment type="caution">
    <text evidence="2">The sequence shown here is derived from an EMBL/GenBank/DDBJ whole genome shotgun (WGS) entry which is preliminary data.</text>
</comment>
<proteinExistence type="predicted"/>
<name>A0A835I8N8_9MAGN</name>
<keyword evidence="3" id="KW-1185">Reference proteome</keyword>
<organism evidence="2 3">
    <name type="scientific">Coptis chinensis</name>
    <dbReference type="NCBI Taxonomy" id="261450"/>
    <lineage>
        <taxon>Eukaryota</taxon>
        <taxon>Viridiplantae</taxon>
        <taxon>Streptophyta</taxon>
        <taxon>Embryophyta</taxon>
        <taxon>Tracheophyta</taxon>
        <taxon>Spermatophyta</taxon>
        <taxon>Magnoliopsida</taxon>
        <taxon>Ranunculales</taxon>
        <taxon>Ranunculaceae</taxon>
        <taxon>Coptidoideae</taxon>
        <taxon>Coptis</taxon>
    </lineage>
</organism>
<dbReference type="OrthoDB" id="193931at2759"/>
<evidence type="ECO:0000313" key="3">
    <source>
        <dbReference type="Proteomes" id="UP000631114"/>
    </source>
</evidence>
<evidence type="ECO:0000313" key="2">
    <source>
        <dbReference type="EMBL" id="KAF9613575.1"/>
    </source>
</evidence>
<dbReference type="CDD" id="cd14335">
    <property type="entry name" value="UBA_SnRK1_plant"/>
    <property type="match status" value="1"/>
</dbReference>
<reference evidence="2 3" key="1">
    <citation type="submission" date="2020-10" db="EMBL/GenBank/DDBJ databases">
        <title>The Coptis chinensis genome and diversification of protoberbering-type alkaloids.</title>
        <authorList>
            <person name="Wang B."/>
            <person name="Shu S."/>
            <person name="Song C."/>
            <person name="Liu Y."/>
        </authorList>
    </citation>
    <scope>NUCLEOTIDE SEQUENCE [LARGE SCALE GENOMIC DNA]</scope>
    <source>
        <strain evidence="2">HL-2020</strain>
        <tissue evidence="2">Leaf</tissue>
    </source>
</reference>
<dbReference type="PROSITE" id="PS50030">
    <property type="entry name" value="UBA"/>
    <property type="match status" value="1"/>
</dbReference>
<accession>A0A835I8N8</accession>
<dbReference type="InterPro" id="IPR015940">
    <property type="entry name" value="UBA"/>
</dbReference>
<evidence type="ECO:0000259" key="1">
    <source>
        <dbReference type="PROSITE" id="PS50030"/>
    </source>
</evidence>
<sequence>MGFDRSQLTESLCSRVQNEATIAYYLLMDNRFRATSGYLGAEFQESMVVFKLFHGGTNMQSFHAAESFMQLCYCFFALVLTFCR</sequence>
<protein>
    <recommendedName>
        <fullName evidence="1">UBA domain-containing protein</fullName>
    </recommendedName>
</protein>
<gene>
    <name evidence="2" type="ORF">IFM89_009245</name>
</gene>
<feature type="domain" description="UBA" evidence="1">
    <location>
        <begin position="1"/>
        <end position="29"/>
    </location>
</feature>